<evidence type="ECO:0000313" key="3">
    <source>
        <dbReference type="EMBL" id="BDY29218.1"/>
    </source>
</evidence>
<dbReference type="AlphaFoldDB" id="A0AAI8XNW4"/>
<feature type="transmembrane region" description="Helical" evidence="2">
    <location>
        <begin position="31"/>
        <end position="49"/>
    </location>
</feature>
<protein>
    <recommendedName>
        <fullName evidence="5">Growth/differentiation factor</fullName>
    </recommendedName>
</protein>
<keyword evidence="2" id="KW-0812">Transmembrane</keyword>
<accession>A0AAI8XNW4</accession>
<feature type="compositionally biased region" description="Low complexity" evidence="1">
    <location>
        <begin position="79"/>
        <end position="90"/>
    </location>
</feature>
<keyword evidence="2" id="KW-1133">Transmembrane helix</keyword>
<evidence type="ECO:0008006" key="5">
    <source>
        <dbReference type="Google" id="ProtNLM"/>
    </source>
</evidence>
<proteinExistence type="predicted"/>
<reference evidence="3" key="1">
    <citation type="submission" date="2023-03" db="EMBL/GenBank/DDBJ databases">
        <title>Draft genome sequence of a Mycolicibacterium mageritense strain H4_3_1 isolated from a hybrid biological-inorganic system reactor.</title>
        <authorList>
            <person name="Feng X."/>
            <person name="Kazama D."/>
            <person name="Sato K."/>
            <person name="Kobayashi H."/>
        </authorList>
    </citation>
    <scope>NUCLEOTIDE SEQUENCE</scope>
    <source>
        <strain evidence="3">H4_3_1</strain>
    </source>
</reference>
<dbReference type="RefSeq" id="WP_073914492.1">
    <property type="nucleotide sequence ID" value="NZ_AP027452.1"/>
</dbReference>
<dbReference type="EMBL" id="AP027452">
    <property type="protein sequence ID" value="BDY29218.1"/>
    <property type="molecule type" value="Genomic_DNA"/>
</dbReference>
<evidence type="ECO:0000256" key="2">
    <source>
        <dbReference type="SAM" id="Phobius"/>
    </source>
</evidence>
<evidence type="ECO:0000256" key="1">
    <source>
        <dbReference type="SAM" id="MobiDB-lite"/>
    </source>
</evidence>
<sequence>MDFSVLSTAVDAVVAASLQASSSSSSDDGSWIPLLFLLTGPAFFMYQYTRYRNKNKRHHHEMETLSDIANLRVLDQRVDSVSNSRNSRMSGANEREVRG</sequence>
<organism evidence="3 4">
    <name type="scientific">Mycolicibacterium mageritense</name>
    <name type="common">Mycobacterium mageritense</name>
    <dbReference type="NCBI Taxonomy" id="53462"/>
    <lineage>
        <taxon>Bacteria</taxon>
        <taxon>Bacillati</taxon>
        <taxon>Actinomycetota</taxon>
        <taxon>Actinomycetes</taxon>
        <taxon>Mycobacteriales</taxon>
        <taxon>Mycobacteriaceae</taxon>
        <taxon>Mycolicibacterium</taxon>
    </lineage>
</organism>
<dbReference type="Proteomes" id="UP001241092">
    <property type="component" value="Chromosome"/>
</dbReference>
<gene>
    <name evidence="3" type="ORF">hbim_03156</name>
</gene>
<feature type="region of interest" description="Disordered" evidence="1">
    <location>
        <begin position="79"/>
        <end position="99"/>
    </location>
</feature>
<keyword evidence="2" id="KW-0472">Membrane</keyword>
<evidence type="ECO:0000313" key="4">
    <source>
        <dbReference type="Proteomes" id="UP001241092"/>
    </source>
</evidence>
<name>A0AAI8XNW4_MYCME</name>